<dbReference type="Gene3D" id="1.10.1400.10">
    <property type="match status" value="1"/>
</dbReference>
<keyword evidence="2" id="KW-0378">Hydrolase</keyword>
<evidence type="ECO:0000256" key="5">
    <source>
        <dbReference type="PIRSR" id="PIRSR001227-2"/>
    </source>
</evidence>
<dbReference type="Gene3D" id="2.30.120.10">
    <property type="match status" value="1"/>
</dbReference>
<organism evidence="6 7">
    <name type="scientific">Bordetella genomosp. 10</name>
    <dbReference type="NCBI Taxonomy" id="1416804"/>
    <lineage>
        <taxon>Bacteria</taxon>
        <taxon>Pseudomonadati</taxon>
        <taxon>Pseudomonadota</taxon>
        <taxon>Betaproteobacteria</taxon>
        <taxon>Burkholderiales</taxon>
        <taxon>Alcaligenaceae</taxon>
        <taxon>Bordetella</taxon>
    </lineage>
</organism>
<name>A0A261SL63_9BORD</name>
<dbReference type="GO" id="GO:0046872">
    <property type="term" value="F:metal ion binding"/>
    <property type="evidence" value="ECO:0007669"/>
    <property type="project" value="UniProtKB-KW"/>
</dbReference>
<proteinExistence type="inferred from homology"/>
<keyword evidence="3" id="KW-0865">Zymogen</keyword>
<feature type="binding site" evidence="5">
    <location>
        <position position="367"/>
    </location>
    <ligand>
        <name>Ca(2+)</name>
        <dbReference type="ChEBI" id="CHEBI:29108"/>
    </ligand>
</feature>
<evidence type="ECO:0000256" key="1">
    <source>
        <dbReference type="ARBA" id="ARBA00006586"/>
    </source>
</evidence>
<dbReference type="InterPro" id="IPR029055">
    <property type="entry name" value="Ntn_hydrolases_N"/>
</dbReference>
<comment type="similarity">
    <text evidence="1">Belongs to the peptidase S45 family.</text>
</comment>
<keyword evidence="5" id="KW-0106">Calcium</keyword>
<protein>
    <recommendedName>
        <fullName evidence="8">Penicillin acylase family protein</fullName>
    </recommendedName>
</protein>
<dbReference type="SUPFAM" id="SSF56235">
    <property type="entry name" value="N-terminal nucleophile aminohydrolases (Ntn hydrolases)"/>
    <property type="match status" value="1"/>
</dbReference>
<evidence type="ECO:0000256" key="4">
    <source>
        <dbReference type="PIRSR" id="PIRSR001227-1"/>
    </source>
</evidence>
<evidence type="ECO:0000256" key="2">
    <source>
        <dbReference type="ARBA" id="ARBA00022801"/>
    </source>
</evidence>
<evidence type="ECO:0000313" key="6">
    <source>
        <dbReference type="EMBL" id="OZI37063.1"/>
    </source>
</evidence>
<feature type="binding site" evidence="5">
    <location>
        <position position="368"/>
    </location>
    <ligand>
        <name>Ca(2+)</name>
        <dbReference type="ChEBI" id="CHEBI:29108"/>
    </ligand>
</feature>
<evidence type="ECO:0000256" key="3">
    <source>
        <dbReference type="ARBA" id="ARBA00023145"/>
    </source>
</evidence>
<dbReference type="GO" id="GO:0016811">
    <property type="term" value="F:hydrolase activity, acting on carbon-nitrogen (but not peptide) bonds, in linear amides"/>
    <property type="evidence" value="ECO:0007669"/>
    <property type="project" value="InterPro"/>
</dbReference>
<dbReference type="GO" id="GO:0017000">
    <property type="term" value="P:antibiotic biosynthetic process"/>
    <property type="evidence" value="ECO:0007669"/>
    <property type="project" value="InterPro"/>
</dbReference>
<comment type="cofactor">
    <cofactor evidence="5">
        <name>Ca(2+)</name>
        <dbReference type="ChEBI" id="CHEBI:29108"/>
    </cofactor>
    <text evidence="5">Binds 1 Ca(2+) ion per dimer.</text>
</comment>
<dbReference type="OrthoDB" id="9760084at2"/>
<comment type="caution">
    <text evidence="6">The sequence shown here is derived from an EMBL/GenBank/DDBJ whole genome shotgun (WGS) entry which is preliminary data.</text>
</comment>
<dbReference type="PANTHER" id="PTHR34218:SF4">
    <property type="entry name" value="ACYL-HOMOSERINE LACTONE ACYLASE QUIP"/>
    <property type="match status" value="1"/>
</dbReference>
<dbReference type="InterPro" id="IPR043147">
    <property type="entry name" value="Penicillin_amidase_A-knob"/>
</dbReference>
<dbReference type="Gene3D" id="1.10.439.10">
    <property type="entry name" value="Penicillin Amidohydrolase, domain 1"/>
    <property type="match status" value="1"/>
</dbReference>
<evidence type="ECO:0000313" key="7">
    <source>
        <dbReference type="Proteomes" id="UP000216020"/>
    </source>
</evidence>
<feature type="active site" description="Nucleophile" evidence="4">
    <location>
        <position position="287"/>
    </location>
</feature>
<dbReference type="PIRSF" id="PIRSF001227">
    <property type="entry name" value="Pen_acylase"/>
    <property type="match status" value="1"/>
</dbReference>
<accession>A0A261SL63</accession>
<dbReference type="CDD" id="cd03747">
    <property type="entry name" value="Ntn_PGA_like"/>
    <property type="match status" value="1"/>
</dbReference>
<keyword evidence="7" id="KW-1185">Reference proteome</keyword>
<dbReference type="Pfam" id="PF01804">
    <property type="entry name" value="Penicil_amidase"/>
    <property type="match status" value="1"/>
</dbReference>
<dbReference type="InterPro" id="IPR002692">
    <property type="entry name" value="S45"/>
</dbReference>
<reference evidence="7" key="1">
    <citation type="submission" date="2017-05" db="EMBL/GenBank/DDBJ databases">
        <title>Complete and WGS of Bordetella genogroups.</title>
        <authorList>
            <person name="Spilker T."/>
            <person name="Lipuma J."/>
        </authorList>
    </citation>
    <scope>NUCLEOTIDE SEQUENCE [LARGE SCALE GENOMIC DNA]</scope>
    <source>
        <strain evidence="7">AU16122</strain>
    </source>
</reference>
<dbReference type="Gene3D" id="3.60.20.10">
    <property type="entry name" value="Glutamine Phosphoribosylpyrophosphate, subunit 1, domain 1"/>
    <property type="match status" value="1"/>
</dbReference>
<dbReference type="Proteomes" id="UP000216020">
    <property type="component" value="Unassembled WGS sequence"/>
</dbReference>
<dbReference type="InterPro" id="IPR043146">
    <property type="entry name" value="Penicillin_amidase_N_B-knob"/>
</dbReference>
<evidence type="ECO:0008006" key="8">
    <source>
        <dbReference type="Google" id="ProtNLM"/>
    </source>
</evidence>
<sequence>MRPVAPRRGPWRRRGLAALATLALAGMVAALAAWGFLRASLPRLDGTVAAAGLAAPARIERDAQGVTTVTAANRADLAYATGYVHGQDRFFQMDLLRRIAAGELSALVGADAVPLDRRNRLHRFRARAEAAYAALDADGQALLRRYADGVNDAVRALRARPFEYALLRTRPEPWRPEDTLLVVDAMYLDLQSGEISRVLGRGLLRDTLPPDLLAFLTPGASEIDAPLDQAPVAIPALTVPATRPDWLDAPVATGLGATTPRASAAPFGATVARAMQAGLDGNAAVGSNSFAVDGAHGAGGRAMVANDMHLGLGLPNIWYRLTLVLSGPDGKPARRVSGVSLPGTPLVVAGSNGDVAWGYTNSYGHYVDLVRVERDPADPRRYRGAGGEWRLAEEHVETIAVRGGEPVRLTVRETPWGPLFRSGDASYAIRWVAYLPEAVDLGLMAMEQARDLPQALAAAQRAGVPTQNILVADRHGRIGWTLAGPLPASTLDPQGYPVPASALGAREAALRRMAPADYPVVLDPAAGRLWTANSTQLGDAAMQARIGDGGADAGTRSRQIRDDLLARPSSRESDLLAIQLDDRATWITPWRDLLLASLDAEAVADHPRRAEMARLVADWNGRADADAVGYTLVRDFREALYQAWFGGLDARLAARSAADRQAGRPGWPLALGRASSRLEAVMRVLARERAWVPRRYADWRAFMLAMADEVIAQDDAGGGLAQARWGDRNRLALAHPFARLLPPALGGWLSAPATPMPGDLHLPRVQRPAFGASERFVVSPGQEQSGILHMPGGASGHPLSPYFLAGNAAWMEGRATPFLPGEAVHRLDLRPAARQ</sequence>
<keyword evidence="5" id="KW-0479">Metal-binding</keyword>
<dbReference type="InterPro" id="IPR014395">
    <property type="entry name" value="Pen/GL7ACA/AHL_acylase"/>
</dbReference>
<gene>
    <name evidence="6" type="ORF">CAL29_01090</name>
</gene>
<dbReference type="InterPro" id="IPR023343">
    <property type="entry name" value="Penicillin_amidase_dom1"/>
</dbReference>
<dbReference type="PANTHER" id="PTHR34218">
    <property type="entry name" value="PEPTIDASE S45 PENICILLIN AMIDASE"/>
    <property type="match status" value="1"/>
</dbReference>
<dbReference type="EMBL" id="NEVM01000001">
    <property type="protein sequence ID" value="OZI37063.1"/>
    <property type="molecule type" value="Genomic_DNA"/>
</dbReference>
<dbReference type="AlphaFoldDB" id="A0A261SL63"/>